<evidence type="ECO:0000313" key="1">
    <source>
        <dbReference type="EMBL" id="EGH35964.1"/>
    </source>
</evidence>
<organism evidence="1 2">
    <name type="scientific">Pseudomonas syringae pv. japonica str. M301072</name>
    <dbReference type="NCBI Taxonomy" id="629262"/>
    <lineage>
        <taxon>Bacteria</taxon>
        <taxon>Pseudomonadati</taxon>
        <taxon>Pseudomonadota</taxon>
        <taxon>Gammaproteobacteria</taxon>
        <taxon>Pseudomonadales</taxon>
        <taxon>Pseudomonadaceae</taxon>
        <taxon>Pseudomonas</taxon>
        <taxon>Pseudomonas syringae</taxon>
    </lineage>
</organism>
<protein>
    <submittedName>
        <fullName evidence="1">Uncharacterized protein</fullName>
    </submittedName>
</protein>
<proteinExistence type="predicted"/>
<sequence length="36" mass="3937">ATFESILLAWVPIDSRLAVGKQQNTVALIRTLLIGQ</sequence>
<feature type="non-terminal residue" evidence="1">
    <location>
        <position position="36"/>
    </location>
</feature>
<comment type="caution">
    <text evidence="1">The sequence shown here is derived from an EMBL/GenBank/DDBJ whole genome shotgun (WGS) entry which is preliminary data.</text>
</comment>
<name>F3G0H2_PSESX</name>
<feature type="non-terminal residue" evidence="1">
    <location>
        <position position="1"/>
    </location>
</feature>
<dbReference type="AlphaFoldDB" id="F3G0H2"/>
<dbReference type="Proteomes" id="UP000004471">
    <property type="component" value="Unassembled WGS sequence"/>
</dbReference>
<gene>
    <name evidence="1" type="ORF">PSYJA_45706</name>
</gene>
<dbReference type="EMBL" id="AEAH01004262">
    <property type="protein sequence ID" value="EGH35964.1"/>
    <property type="molecule type" value="Genomic_DNA"/>
</dbReference>
<reference evidence="1 2" key="1">
    <citation type="journal article" date="2011" name="PLoS Pathog.">
        <title>Dynamic evolution of pathogenicity revealed by sequencing and comparative genomics of 19 Pseudomonas syringae isolates.</title>
        <authorList>
            <person name="Baltrus D.A."/>
            <person name="Nishimura M.T."/>
            <person name="Romanchuk A."/>
            <person name="Chang J.H."/>
            <person name="Mukhtar M.S."/>
            <person name="Cherkis K."/>
            <person name="Roach J."/>
            <person name="Grant S.R."/>
            <person name="Jones C.D."/>
            <person name="Dangl J.L."/>
        </authorList>
    </citation>
    <scope>NUCLEOTIDE SEQUENCE [LARGE SCALE GENOMIC DNA]</scope>
    <source>
        <strain evidence="2">M301072PT</strain>
    </source>
</reference>
<evidence type="ECO:0000313" key="2">
    <source>
        <dbReference type="Proteomes" id="UP000004471"/>
    </source>
</evidence>
<accession>F3G0H2</accession>